<dbReference type="AlphaFoldDB" id="A0A7C4Q960"/>
<dbReference type="InterPro" id="IPR012675">
    <property type="entry name" value="Beta-grasp_dom_sf"/>
</dbReference>
<evidence type="ECO:0000313" key="1">
    <source>
        <dbReference type="EMBL" id="HGS87474.1"/>
    </source>
</evidence>
<dbReference type="Gene3D" id="3.10.20.30">
    <property type="match status" value="1"/>
</dbReference>
<dbReference type="InterPro" id="IPR003749">
    <property type="entry name" value="ThiS/MoaD-like"/>
</dbReference>
<sequence>MKIRVILHSYLREKLPPERLGRAEMELPPESRVGDLFAQLGISQPVAWSLNGRLERDLSLILKDGDEVRVFRPGAGG</sequence>
<dbReference type="SUPFAM" id="SSF54285">
    <property type="entry name" value="MoaD/ThiS"/>
    <property type="match status" value="1"/>
</dbReference>
<name>A0A7C4Q960_9CHLR</name>
<dbReference type="Pfam" id="PF02597">
    <property type="entry name" value="ThiS"/>
    <property type="match status" value="1"/>
</dbReference>
<proteinExistence type="predicted"/>
<organism evidence="1">
    <name type="scientific">Bellilinea caldifistulae</name>
    <dbReference type="NCBI Taxonomy" id="360411"/>
    <lineage>
        <taxon>Bacteria</taxon>
        <taxon>Bacillati</taxon>
        <taxon>Chloroflexota</taxon>
        <taxon>Anaerolineae</taxon>
        <taxon>Anaerolineales</taxon>
        <taxon>Anaerolineaceae</taxon>
        <taxon>Bellilinea</taxon>
    </lineage>
</organism>
<reference evidence="1" key="1">
    <citation type="journal article" date="2020" name="mSystems">
        <title>Genome- and Community-Level Interaction Insights into Carbon Utilization and Element Cycling Functions of Hydrothermarchaeota in Hydrothermal Sediment.</title>
        <authorList>
            <person name="Zhou Z."/>
            <person name="Liu Y."/>
            <person name="Xu W."/>
            <person name="Pan J."/>
            <person name="Luo Z.H."/>
            <person name="Li M."/>
        </authorList>
    </citation>
    <scope>NUCLEOTIDE SEQUENCE [LARGE SCALE GENOMIC DNA]</scope>
    <source>
        <strain evidence="1">SpSt-556</strain>
    </source>
</reference>
<dbReference type="InterPro" id="IPR016155">
    <property type="entry name" value="Mopterin_synth/thiamin_S_b"/>
</dbReference>
<accession>A0A7C4Q960</accession>
<gene>
    <name evidence="1" type="ORF">ENT17_07625</name>
</gene>
<protein>
    <submittedName>
        <fullName evidence="1">MoaD/ThiS family protein</fullName>
    </submittedName>
</protein>
<comment type="caution">
    <text evidence="1">The sequence shown here is derived from an EMBL/GenBank/DDBJ whole genome shotgun (WGS) entry which is preliminary data.</text>
</comment>
<dbReference type="EMBL" id="DSXR01000076">
    <property type="protein sequence ID" value="HGS87474.1"/>
    <property type="molecule type" value="Genomic_DNA"/>
</dbReference>